<dbReference type="Gene3D" id="2.40.420.20">
    <property type="match status" value="1"/>
</dbReference>
<comment type="subcellular location">
    <subcellularLocation>
        <location evidence="1">Cell envelope</location>
    </subcellularLocation>
</comment>
<dbReference type="PANTHER" id="PTHR32347">
    <property type="entry name" value="EFFLUX SYSTEM COMPONENT YKNX-RELATED"/>
    <property type="match status" value="1"/>
</dbReference>
<reference evidence="7" key="1">
    <citation type="journal article" date="2019" name="Int. J. Syst. Evol. Microbiol.">
        <title>The Global Catalogue of Microorganisms (GCM) 10K type strain sequencing project: providing services to taxonomists for standard genome sequencing and annotation.</title>
        <authorList>
            <consortium name="The Broad Institute Genomics Platform"/>
            <consortium name="The Broad Institute Genome Sequencing Center for Infectious Disease"/>
            <person name="Wu L."/>
            <person name="Ma J."/>
        </authorList>
    </citation>
    <scope>NUCLEOTIDE SEQUENCE [LARGE SCALE GENOMIC DNA]</scope>
    <source>
        <strain evidence="7">CCM 7526</strain>
    </source>
</reference>
<feature type="signal peptide" evidence="3">
    <location>
        <begin position="1"/>
        <end position="21"/>
    </location>
</feature>
<name>A0ABW4AH09_9ACTN</name>
<keyword evidence="3" id="KW-0732">Signal</keyword>
<feature type="domain" description="YknX-like C-terminal permuted SH3-like" evidence="5">
    <location>
        <begin position="375"/>
        <end position="440"/>
    </location>
</feature>
<evidence type="ECO:0000259" key="5">
    <source>
        <dbReference type="Pfam" id="PF25989"/>
    </source>
</evidence>
<dbReference type="EMBL" id="JBHTMK010000040">
    <property type="protein sequence ID" value="MFD1369523.1"/>
    <property type="molecule type" value="Genomic_DNA"/>
</dbReference>
<dbReference type="InterPro" id="IPR058637">
    <property type="entry name" value="YknX-like_C"/>
</dbReference>
<keyword evidence="7" id="KW-1185">Reference proteome</keyword>
<keyword evidence="2" id="KW-0175">Coiled coil</keyword>
<evidence type="ECO:0000259" key="4">
    <source>
        <dbReference type="Pfam" id="PF25973"/>
    </source>
</evidence>
<dbReference type="InterPro" id="IPR050465">
    <property type="entry name" value="UPF0194_transport"/>
</dbReference>
<protein>
    <submittedName>
        <fullName evidence="6">Efflux RND transporter periplasmic adaptor subunit</fullName>
    </submittedName>
</protein>
<dbReference type="Gene3D" id="2.40.30.170">
    <property type="match status" value="1"/>
</dbReference>
<dbReference type="Pfam" id="PF25989">
    <property type="entry name" value="YknX_C"/>
    <property type="match status" value="1"/>
</dbReference>
<dbReference type="PRINTS" id="PR01490">
    <property type="entry name" value="RTXTOXIND"/>
</dbReference>
<dbReference type="PROSITE" id="PS51257">
    <property type="entry name" value="PROKAR_LIPOPROTEIN"/>
    <property type="match status" value="1"/>
</dbReference>
<dbReference type="RefSeq" id="WP_317792308.1">
    <property type="nucleotide sequence ID" value="NZ_AP028461.1"/>
</dbReference>
<gene>
    <name evidence="6" type="ORF">ACFQ5G_29650</name>
</gene>
<evidence type="ECO:0000256" key="3">
    <source>
        <dbReference type="SAM" id="SignalP"/>
    </source>
</evidence>
<proteinExistence type="predicted"/>
<dbReference type="Proteomes" id="UP001597183">
    <property type="component" value="Unassembled WGS sequence"/>
</dbReference>
<sequence length="442" mass="44667">MYRSRVVIVAAGLVVLLPMTAASCDDAPDPVRLGNAQVGTVDEIVEAPGTVTARTAATLTAPASGTLRELHAEPGRRVRKGDVLAVIDSPELTRRRDAAAEAVERAPAGGTISTGGTAEFAAVRKRTDRQAADAFEQARAAAAQITDPQVKKTLLHQVDAAEKNYETASAASATALRSVERGVASLSRAMGTLSAAQRLQAEQAYELADAAVDALTLRAPVAGVVQLGGPAQSGGGSLAGLLETGQAPTGTSGGMSGVDTAIPEGGWVAAGTPVVTVVDTGRLGLTAEVDETDVLLVGEGVEAEVELDAAPGAGYPATVRAVDLLPTTSARGGVSYRVRLDLGEGAFADSGEAAPEPRPGMSAVIRLKVRQAAGAVTVPASAVVTADGHDTVWTVRDGRYTAVPVRLGVQGEDTVQIVSGVSAGERVVVAGADQVDAGQKAP</sequence>
<dbReference type="SUPFAM" id="SSF111369">
    <property type="entry name" value="HlyD-like secretion proteins"/>
    <property type="match status" value="1"/>
</dbReference>
<dbReference type="Gene3D" id="2.40.50.100">
    <property type="match status" value="1"/>
</dbReference>
<evidence type="ECO:0000256" key="2">
    <source>
        <dbReference type="ARBA" id="ARBA00023054"/>
    </source>
</evidence>
<feature type="chain" id="PRO_5046440304" evidence="3">
    <location>
        <begin position="22"/>
        <end position="442"/>
    </location>
</feature>
<dbReference type="Pfam" id="PF25973">
    <property type="entry name" value="BSH_CzcB"/>
    <property type="match status" value="1"/>
</dbReference>
<evidence type="ECO:0000256" key="1">
    <source>
        <dbReference type="ARBA" id="ARBA00004196"/>
    </source>
</evidence>
<dbReference type="InterPro" id="IPR058647">
    <property type="entry name" value="BSH_CzcB-like"/>
</dbReference>
<evidence type="ECO:0000313" key="6">
    <source>
        <dbReference type="EMBL" id="MFD1369523.1"/>
    </source>
</evidence>
<dbReference type="PANTHER" id="PTHR32347:SF23">
    <property type="entry name" value="BLL5650 PROTEIN"/>
    <property type="match status" value="1"/>
</dbReference>
<feature type="domain" description="CzcB-like barrel-sandwich hybrid" evidence="4">
    <location>
        <begin position="57"/>
        <end position="225"/>
    </location>
</feature>
<comment type="caution">
    <text evidence="6">The sequence shown here is derived from an EMBL/GenBank/DDBJ whole genome shotgun (WGS) entry which is preliminary data.</text>
</comment>
<evidence type="ECO:0000313" key="7">
    <source>
        <dbReference type="Proteomes" id="UP001597183"/>
    </source>
</evidence>
<accession>A0ABW4AH09</accession>
<organism evidence="6 7">
    <name type="scientific">Actinoplanes sichuanensis</name>
    <dbReference type="NCBI Taxonomy" id="512349"/>
    <lineage>
        <taxon>Bacteria</taxon>
        <taxon>Bacillati</taxon>
        <taxon>Actinomycetota</taxon>
        <taxon>Actinomycetes</taxon>
        <taxon>Micromonosporales</taxon>
        <taxon>Micromonosporaceae</taxon>
        <taxon>Actinoplanes</taxon>
    </lineage>
</organism>